<dbReference type="GO" id="GO:0009425">
    <property type="term" value="C:bacterial-type flagellum basal body"/>
    <property type="evidence" value="ECO:0007669"/>
    <property type="project" value="InterPro"/>
</dbReference>
<sequence>MAEDYEDDVEDGAPAPSKSGGKKKLIILVVLPLLLIVGAAAGAYFTGLADPLVAMLGGGGKTEEAAAEHADAGKPLAPPVFYELPEMLVNLNPGQGRRPSILKMKVRLELAAATDTPKIEAMLPRIVDSFQVYLRELRVEDLQGAAGMYRLREELMMRVNRVAAPAKINDVLFQDVLVQ</sequence>
<accession>A0A212JPD7</accession>
<dbReference type="PANTHER" id="PTHR35091:SF2">
    <property type="entry name" value="FLAGELLAR PROTEIN FLIL"/>
    <property type="match status" value="1"/>
</dbReference>
<keyword evidence="4" id="KW-1003">Cell membrane</keyword>
<keyword evidence="12" id="KW-0969">Cilium</keyword>
<comment type="similarity">
    <text evidence="3 10">Belongs to the FliL family.</text>
</comment>
<dbReference type="PANTHER" id="PTHR35091">
    <property type="entry name" value="FLAGELLAR PROTEIN FLIL"/>
    <property type="match status" value="1"/>
</dbReference>
<keyword evidence="12" id="KW-0282">Flagellum</keyword>
<dbReference type="EMBL" id="FLUO01000001">
    <property type="protein sequence ID" value="SBW01271.1"/>
    <property type="molecule type" value="Genomic_DNA"/>
</dbReference>
<name>A0A212JPD7_9PROT</name>
<keyword evidence="9 10" id="KW-0472">Membrane</keyword>
<keyword evidence="10" id="KW-0997">Cell inner membrane</keyword>
<evidence type="ECO:0000313" key="12">
    <source>
        <dbReference type="EMBL" id="SBW01271.1"/>
    </source>
</evidence>
<proteinExistence type="inferred from homology"/>
<evidence type="ECO:0000256" key="3">
    <source>
        <dbReference type="ARBA" id="ARBA00008281"/>
    </source>
</evidence>
<dbReference type="AlphaFoldDB" id="A0A212JPD7"/>
<feature type="compositionally biased region" description="Acidic residues" evidence="11">
    <location>
        <begin position="1"/>
        <end position="11"/>
    </location>
</feature>
<keyword evidence="5 10" id="KW-0145">Chemotaxis</keyword>
<dbReference type="GO" id="GO:0005886">
    <property type="term" value="C:plasma membrane"/>
    <property type="evidence" value="ECO:0007669"/>
    <property type="project" value="UniProtKB-SubCell"/>
</dbReference>
<protein>
    <recommendedName>
        <fullName evidence="10">Flagellar protein FliL</fullName>
    </recommendedName>
</protein>
<gene>
    <name evidence="12" type="ORF">KL86APRO_11401</name>
</gene>
<dbReference type="GO" id="GO:0006935">
    <property type="term" value="P:chemotaxis"/>
    <property type="evidence" value="ECO:0007669"/>
    <property type="project" value="UniProtKB-KW"/>
</dbReference>
<dbReference type="Pfam" id="PF03748">
    <property type="entry name" value="FliL"/>
    <property type="match status" value="1"/>
</dbReference>
<keyword evidence="7 10" id="KW-0283">Flagellar rotation</keyword>
<evidence type="ECO:0000256" key="2">
    <source>
        <dbReference type="ARBA" id="ARBA00004162"/>
    </source>
</evidence>
<keyword evidence="8 10" id="KW-1133">Transmembrane helix</keyword>
<evidence type="ECO:0000256" key="8">
    <source>
        <dbReference type="ARBA" id="ARBA00022989"/>
    </source>
</evidence>
<reference evidence="12" key="1">
    <citation type="submission" date="2016-04" db="EMBL/GenBank/DDBJ databases">
        <authorList>
            <person name="Evans L.H."/>
            <person name="Alamgir A."/>
            <person name="Owens N."/>
            <person name="Weber N.D."/>
            <person name="Virtaneva K."/>
            <person name="Barbian K."/>
            <person name="Babar A."/>
            <person name="Rosenke K."/>
        </authorList>
    </citation>
    <scope>NUCLEOTIDE SEQUENCE</scope>
    <source>
        <strain evidence="12">86</strain>
    </source>
</reference>
<keyword evidence="12" id="KW-0966">Cell projection</keyword>
<evidence type="ECO:0000256" key="9">
    <source>
        <dbReference type="ARBA" id="ARBA00023136"/>
    </source>
</evidence>
<evidence type="ECO:0000256" key="5">
    <source>
        <dbReference type="ARBA" id="ARBA00022500"/>
    </source>
</evidence>
<dbReference type="GO" id="GO:0071978">
    <property type="term" value="P:bacterial-type flagellum-dependent swarming motility"/>
    <property type="evidence" value="ECO:0007669"/>
    <property type="project" value="TreeGrafter"/>
</dbReference>
<evidence type="ECO:0000256" key="11">
    <source>
        <dbReference type="SAM" id="MobiDB-lite"/>
    </source>
</evidence>
<evidence type="ECO:0000256" key="6">
    <source>
        <dbReference type="ARBA" id="ARBA00022692"/>
    </source>
</evidence>
<dbReference type="InterPro" id="IPR005503">
    <property type="entry name" value="FliL"/>
</dbReference>
<evidence type="ECO:0000256" key="7">
    <source>
        <dbReference type="ARBA" id="ARBA00022779"/>
    </source>
</evidence>
<keyword evidence="6 10" id="KW-0812">Transmembrane</keyword>
<evidence type="ECO:0000256" key="4">
    <source>
        <dbReference type="ARBA" id="ARBA00022475"/>
    </source>
</evidence>
<feature type="transmembrane region" description="Helical" evidence="10">
    <location>
        <begin position="25"/>
        <end position="45"/>
    </location>
</feature>
<comment type="subcellular location">
    <subcellularLocation>
        <location evidence="10">Cell inner membrane</location>
    </subcellularLocation>
    <subcellularLocation>
        <location evidence="2">Cell membrane</location>
        <topology evidence="2">Single-pass membrane protein</topology>
    </subcellularLocation>
</comment>
<evidence type="ECO:0000256" key="1">
    <source>
        <dbReference type="ARBA" id="ARBA00002254"/>
    </source>
</evidence>
<evidence type="ECO:0000256" key="10">
    <source>
        <dbReference type="RuleBase" id="RU364125"/>
    </source>
</evidence>
<organism evidence="12">
    <name type="scientific">uncultured Alphaproteobacteria bacterium</name>
    <dbReference type="NCBI Taxonomy" id="91750"/>
    <lineage>
        <taxon>Bacteria</taxon>
        <taxon>Pseudomonadati</taxon>
        <taxon>Pseudomonadota</taxon>
        <taxon>Alphaproteobacteria</taxon>
        <taxon>environmental samples</taxon>
    </lineage>
</organism>
<comment type="function">
    <text evidence="1 10">Controls the rotational direction of flagella during chemotaxis.</text>
</comment>
<feature type="region of interest" description="Disordered" evidence="11">
    <location>
        <begin position="1"/>
        <end position="20"/>
    </location>
</feature>